<comment type="subcellular location">
    <subcellularLocation>
        <location evidence="1">Membrane</location>
        <topology evidence="1">Multi-pass membrane protein</topology>
    </subcellularLocation>
</comment>
<dbReference type="Proteomes" id="UP000249056">
    <property type="component" value="Unassembled WGS sequence"/>
</dbReference>
<feature type="transmembrane region" description="Helical" evidence="6">
    <location>
        <begin position="99"/>
        <end position="117"/>
    </location>
</feature>
<evidence type="ECO:0000313" key="8">
    <source>
        <dbReference type="Proteomes" id="UP000249056"/>
    </source>
</evidence>
<name>A0A395IZ95_9HELO</name>
<evidence type="ECO:0000256" key="4">
    <source>
        <dbReference type="ARBA" id="ARBA00023136"/>
    </source>
</evidence>
<dbReference type="InterPro" id="IPR002293">
    <property type="entry name" value="AA/rel_permease1"/>
</dbReference>
<feature type="transmembrane region" description="Helical" evidence="6">
    <location>
        <begin position="312"/>
        <end position="334"/>
    </location>
</feature>
<evidence type="ECO:0008006" key="9">
    <source>
        <dbReference type="Google" id="ProtNLM"/>
    </source>
</evidence>
<reference evidence="7 8" key="1">
    <citation type="submission" date="2018-06" db="EMBL/GenBank/DDBJ databases">
        <title>Genome Sequence of the Brown Rot Fungal Pathogen Monilinia fructigena.</title>
        <authorList>
            <person name="Landi L."/>
            <person name="De Miccolis Angelini R.M."/>
            <person name="Pollastro S."/>
            <person name="Abate D."/>
            <person name="Faretra F."/>
            <person name="Romanazzi G."/>
        </authorList>
    </citation>
    <scope>NUCLEOTIDE SEQUENCE [LARGE SCALE GENOMIC DNA]</scope>
    <source>
        <strain evidence="7 8">Mfrg269</strain>
    </source>
</reference>
<feature type="compositionally biased region" description="Polar residues" evidence="5">
    <location>
        <begin position="1"/>
        <end position="10"/>
    </location>
</feature>
<keyword evidence="8" id="KW-1185">Reference proteome</keyword>
<dbReference type="PANTHER" id="PTHR11785">
    <property type="entry name" value="AMINO ACID TRANSPORTER"/>
    <property type="match status" value="1"/>
</dbReference>
<gene>
    <name evidence="7" type="ORF">DID88_001047</name>
</gene>
<keyword evidence="4 6" id="KW-0472">Membrane</keyword>
<keyword evidence="2 6" id="KW-0812">Transmembrane</keyword>
<feature type="transmembrane region" description="Helical" evidence="6">
    <location>
        <begin position="559"/>
        <end position="578"/>
    </location>
</feature>
<dbReference type="GO" id="GO:0016020">
    <property type="term" value="C:membrane"/>
    <property type="evidence" value="ECO:0007669"/>
    <property type="project" value="UniProtKB-SubCell"/>
</dbReference>
<feature type="transmembrane region" description="Helical" evidence="6">
    <location>
        <begin position="370"/>
        <end position="391"/>
    </location>
</feature>
<feature type="region of interest" description="Disordered" evidence="5">
    <location>
        <begin position="1"/>
        <end position="21"/>
    </location>
</feature>
<dbReference type="PIRSF" id="PIRSF006060">
    <property type="entry name" value="AA_transporter"/>
    <property type="match status" value="1"/>
</dbReference>
<feature type="transmembrane region" description="Helical" evidence="6">
    <location>
        <begin position="218"/>
        <end position="243"/>
    </location>
</feature>
<dbReference type="Pfam" id="PF13520">
    <property type="entry name" value="AA_permease_2"/>
    <property type="match status" value="1"/>
</dbReference>
<dbReference type="OrthoDB" id="5982228at2759"/>
<feature type="transmembrane region" description="Helical" evidence="6">
    <location>
        <begin position="154"/>
        <end position="182"/>
    </location>
</feature>
<evidence type="ECO:0000256" key="2">
    <source>
        <dbReference type="ARBA" id="ARBA00022692"/>
    </source>
</evidence>
<dbReference type="PANTHER" id="PTHR11785:SF353">
    <property type="entry name" value="METHIONINE TRANSPORTER (EUROFUNG)"/>
    <property type="match status" value="1"/>
</dbReference>
<dbReference type="Gene3D" id="1.20.1740.10">
    <property type="entry name" value="Amino acid/polyamine transporter I"/>
    <property type="match status" value="1"/>
</dbReference>
<dbReference type="AlphaFoldDB" id="A0A395IZ95"/>
<keyword evidence="3 6" id="KW-1133">Transmembrane helix</keyword>
<evidence type="ECO:0000256" key="6">
    <source>
        <dbReference type="SAM" id="Phobius"/>
    </source>
</evidence>
<protein>
    <recommendedName>
        <fullName evidence="9">Amino acid permease/ SLC12A domain-containing protein</fullName>
    </recommendedName>
</protein>
<sequence length="640" mass="70568">MAEPSSQQGSRIMAVTSESLHRDRSNISLGGVSLDDLAYLNEHEAAGNPSKEFTNSPEDKDLLSRFQVACIIVNRMIGTGIFESPTNILQQDRSIGGSLILWSFGFIASMAGTLMYVEYGLTIPRRKMAGEVQAVPRSGGELNYLKFLARHPRYMAICMFGFVFIIVGNSAPNCISFGVHVLAAAGIDKPQKGAVQGIALGTAWLVSLLHALGRMFGIHLNSVFAVTKVSILILIIILGFIVLNNHIEHLHRDPLSYTNLNPETSFKQLGTGDHARGFAAAYLNIIFTCGGWNQANYVLGEIKKPTARFKGISLWTVGTMCLLYLLTNIAYMIVVPIPQDADFTNGETVIAQFFKRTIGRTWTERRAIQLMDACLAVSSLGNVIVTTFTAARVKQEIAKEGMLPFSLVFAKNVNIIECVIKKFKRSEPVIEKTGTTAQEGVVSTPEKAKFEPIPFPALVVHCAFTTILILASIRVPRSKDAYPLLVGIYTYPIDAMAPICLSLGMIWMRSKASSEWNTYSTSNRWFSLATAIIVFVANSFPVAALWIPEPTLGSSVPWYIVPTIGWTLVFGGFIYYLVFRFAVPLFLGGAVLEVKRDPVIGIDHDGHFVQHGEMVYQKWSVPEDDNLPYLNGHNIEVELK</sequence>
<dbReference type="InterPro" id="IPR050598">
    <property type="entry name" value="AminoAcid_Transporter"/>
</dbReference>
<feature type="transmembrane region" description="Helical" evidence="6">
    <location>
        <begin position="194"/>
        <end position="212"/>
    </location>
</feature>
<organism evidence="7 8">
    <name type="scientific">Monilinia fructigena</name>
    <dbReference type="NCBI Taxonomy" id="38457"/>
    <lineage>
        <taxon>Eukaryota</taxon>
        <taxon>Fungi</taxon>
        <taxon>Dikarya</taxon>
        <taxon>Ascomycota</taxon>
        <taxon>Pezizomycotina</taxon>
        <taxon>Leotiomycetes</taxon>
        <taxon>Helotiales</taxon>
        <taxon>Sclerotiniaceae</taxon>
        <taxon>Monilinia</taxon>
    </lineage>
</organism>
<dbReference type="EMBL" id="QKRW01000010">
    <property type="protein sequence ID" value="RAL65481.1"/>
    <property type="molecule type" value="Genomic_DNA"/>
</dbReference>
<dbReference type="GO" id="GO:0015179">
    <property type="term" value="F:L-amino acid transmembrane transporter activity"/>
    <property type="evidence" value="ECO:0007669"/>
    <property type="project" value="TreeGrafter"/>
</dbReference>
<comment type="caution">
    <text evidence="7">The sequence shown here is derived from an EMBL/GenBank/DDBJ whole genome shotgun (WGS) entry which is preliminary data.</text>
</comment>
<feature type="transmembrane region" description="Helical" evidence="6">
    <location>
        <begin position="481"/>
        <end position="504"/>
    </location>
</feature>
<accession>A0A395IZ95</accession>
<evidence type="ECO:0000313" key="7">
    <source>
        <dbReference type="EMBL" id="RAL65481.1"/>
    </source>
</evidence>
<feature type="transmembrane region" description="Helical" evidence="6">
    <location>
        <begin position="455"/>
        <end position="475"/>
    </location>
</feature>
<feature type="transmembrane region" description="Helical" evidence="6">
    <location>
        <begin position="525"/>
        <end position="547"/>
    </location>
</feature>
<evidence type="ECO:0000256" key="3">
    <source>
        <dbReference type="ARBA" id="ARBA00022989"/>
    </source>
</evidence>
<evidence type="ECO:0000256" key="5">
    <source>
        <dbReference type="SAM" id="MobiDB-lite"/>
    </source>
</evidence>
<evidence type="ECO:0000256" key="1">
    <source>
        <dbReference type="ARBA" id="ARBA00004141"/>
    </source>
</evidence>
<proteinExistence type="predicted"/>